<dbReference type="Gene3D" id="3.40.50.1820">
    <property type="entry name" value="alpha/beta hydrolase"/>
    <property type="match status" value="1"/>
</dbReference>
<dbReference type="InterPro" id="IPR000073">
    <property type="entry name" value="AB_hydrolase_1"/>
</dbReference>
<protein>
    <submittedName>
        <fullName evidence="2">Alpha/beta hydrolase</fullName>
    </submittedName>
</protein>
<dbReference type="AlphaFoldDB" id="A0A516PW18"/>
<dbReference type="GO" id="GO:0016020">
    <property type="term" value="C:membrane"/>
    <property type="evidence" value="ECO:0007669"/>
    <property type="project" value="TreeGrafter"/>
</dbReference>
<dbReference type="PANTHER" id="PTHR43798:SF33">
    <property type="entry name" value="HYDROLASE, PUTATIVE (AFU_ORTHOLOGUE AFUA_2G14860)-RELATED"/>
    <property type="match status" value="1"/>
</dbReference>
<dbReference type="EMBL" id="CP041692">
    <property type="protein sequence ID" value="QDP95332.1"/>
    <property type="molecule type" value="Genomic_DNA"/>
</dbReference>
<proteinExistence type="predicted"/>
<dbReference type="PRINTS" id="PR00111">
    <property type="entry name" value="ABHYDROLASE"/>
</dbReference>
<dbReference type="OrthoDB" id="27092at2"/>
<evidence type="ECO:0000313" key="3">
    <source>
        <dbReference type="Proteomes" id="UP000319263"/>
    </source>
</evidence>
<gene>
    <name evidence="2" type="ORF">FOE78_04855</name>
</gene>
<dbReference type="InterPro" id="IPR050266">
    <property type="entry name" value="AB_hydrolase_sf"/>
</dbReference>
<dbReference type="Pfam" id="PF00561">
    <property type="entry name" value="Abhydrolase_1"/>
    <property type="match status" value="1"/>
</dbReference>
<name>A0A516PW18_9ACTN</name>
<organism evidence="2 3">
    <name type="scientific">Microlunatus elymi</name>
    <dbReference type="NCBI Taxonomy" id="2596828"/>
    <lineage>
        <taxon>Bacteria</taxon>
        <taxon>Bacillati</taxon>
        <taxon>Actinomycetota</taxon>
        <taxon>Actinomycetes</taxon>
        <taxon>Propionibacteriales</taxon>
        <taxon>Propionibacteriaceae</taxon>
        <taxon>Microlunatus</taxon>
    </lineage>
</organism>
<accession>A0A516PW18</accession>
<dbReference type="RefSeq" id="WP_143985307.1">
    <property type="nucleotide sequence ID" value="NZ_CP041692.1"/>
</dbReference>
<dbReference type="KEGG" id="mik:FOE78_04855"/>
<sequence length="273" mass="30333">MDLTETFSWKGRDVAWSRIGSGQPVVFCHGTPWSSKTWARFADALSRDFCVYLWDMPGYGQSSKHPDHDVDLATQGEVFTDLLAEWKIDPPHVVAHDFGGAVSLRALLLHGADFASVCLVDVVALRPWGSRFFRLVHDHTDVFAALPAAVHAGALAAYIQTASFRGLDADELAELTAPWLTEEGQAAFYRQIAQADERFTRELEDRLSDIDLPVHIIWGEQDTWIPLDRASRLTDAIPDASLRTVPNAGHLIHYDAPAPLADALRAWLQPFGH</sequence>
<keyword evidence="3" id="KW-1185">Reference proteome</keyword>
<dbReference type="InterPro" id="IPR029058">
    <property type="entry name" value="AB_hydrolase_fold"/>
</dbReference>
<evidence type="ECO:0000259" key="1">
    <source>
        <dbReference type="Pfam" id="PF00561"/>
    </source>
</evidence>
<dbReference type="GO" id="GO:0046464">
    <property type="term" value="P:acylglycerol catabolic process"/>
    <property type="evidence" value="ECO:0007669"/>
    <property type="project" value="TreeGrafter"/>
</dbReference>
<dbReference type="Proteomes" id="UP000319263">
    <property type="component" value="Chromosome"/>
</dbReference>
<keyword evidence="2" id="KW-0378">Hydrolase</keyword>
<evidence type="ECO:0000313" key="2">
    <source>
        <dbReference type="EMBL" id="QDP95332.1"/>
    </source>
</evidence>
<dbReference type="PANTHER" id="PTHR43798">
    <property type="entry name" value="MONOACYLGLYCEROL LIPASE"/>
    <property type="match status" value="1"/>
</dbReference>
<reference evidence="2 3" key="1">
    <citation type="submission" date="2019-07" db="EMBL/GenBank/DDBJ databases">
        <title>Microlunatus dokdonensis sp. nov. isolated from the rhizospheric soil of the wild plant Elymus tsukushiensis.</title>
        <authorList>
            <person name="Ghim S.-Y."/>
            <person name="Hwang Y.-J."/>
            <person name="Son J.-S."/>
            <person name="Shin J.-H."/>
        </authorList>
    </citation>
    <scope>NUCLEOTIDE SEQUENCE [LARGE SCALE GENOMIC DNA]</scope>
    <source>
        <strain evidence="2 3">KUDC0627</strain>
    </source>
</reference>
<dbReference type="GO" id="GO:0047372">
    <property type="term" value="F:monoacylglycerol lipase activity"/>
    <property type="evidence" value="ECO:0007669"/>
    <property type="project" value="TreeGrafter"/>
</dbReference>
<dbReference type="SUPFAM" id="SSF53474">
    <property type="entry name" value="alpha/beta-Hydrolases"/>
    <property type="match status" value="1"/>
</dbReference>
<feature type="domain" description="AB hydrolase-1" evidence="1">
    <location>
        <begin position="24"/>
        <end position="257"/>
    </location>
</feature>